<keyword evidence="3" id="KW-1185">Reference proteome</keyword>
<reference evidence="2 3" key="1">
    <citation type="submission" date="2023-07" db="EMBL/GenBank/DDBJ databases">
        <title>Genomic Encyclopedia of Type Strains, Phase IV (KMG-IV): sequencing the most valuable type-strain genomes for metagenomic binning, comparative biology and taxonomic classification.</title>
        <authorList>
            <person name="Goeker M."/>
        </authorList>
    </citation>
    <scope>NUCLEOTIDE SEQUENCE [LARGE SCALE GENOMIC DNA]</scope>
    <source>
        <strain evidence="2 3">DSM 22616</strain>
    </source>
</reference>
<feature type="transmembrane region" description="Helical" evidence="1">
    <location>
        <begin position="193"/>
        <end position="213"/>
    </location>
</feature>
<gene>
    <name evidence="2" type="ORF">J2S72_001122</name>
</gene>
<evidence type="ECO:0000256" key="1">
    <source>
        <dbReference type="SAM" id="Phobius"/>
    </source>
</evidence>
<feature type="transmembrane region" description="Helical" evidence="1">
    <location>
        <begin position="7"/>
        <end position="27"/>
    </location>
</feature>
<dbReference type="Pfam" id="PF07099">
    <property type="entry name" value="DUF1361"/>
    <property type="match status" value="1"/>
</dbReference>
<accession>A0ABU0AUZ0</accession>
<sequence length="215" mass="25315">MENKNTFTKFLIYFLIYLLTSAVIYFFNIRRLYLIFNTGLAFIPFILTSYGKREKTRGIFLILAVLVAIIFYPNCIYMFTDFIHIKRSDYYTNINQVIYVFNYLNWLRLGTDLIMILLSLILGYESFVNLVTIFKCRGHILAEFILLIFFSGLASLGVYLGRFIRLNSWDILNPLSLKMQITDIISKMNLNDYYLLCVFAGVHFLVILLFANLKR</sequence>
<dbReference type="EMBL" id="JAUSTN010000005">
    <property type="protein sequence ID" value="MDQ0275098.1"/>
    <property type="molecule type" value="Genomic_DNA"/>
</dbReference>
<feature type="transmembrane region" description="Helical" evidence="1">
    <location>
        <begin position="144"/>
        <end position="164"/>
    </location>
</feature>
<feature type="transmembrane region" description="Helical" evidence="1">
    <location>
        <begin position="33"/>
        <end position="51"/>
    </location>
</feature>
<protein>
    <submittedName>
        <fullName evidence="2">Membrane protein</fullName>
    </submittedName>
</protein>
<dbReference type="RefSeq" id="WP_307495148.1">
    <property type="nucleotide sequence ID" value="NZ_JAUSTN010000005.1"/>
</dbReference>
<feature type="transmembrane region" description="Helical" evidence="1">
    <location>
        <begin position="113"/>
        <end position="132"/>
    </location>
</feature>
<dbReference type="InterPro" id="IPR009793">
    <property type="entry name" value="DUF1361"/>
</dbReference>
<evidence type="ECO:0000313" key="3">
    <source>
        <dbReference type="Proteomes" id="UP001236559"/>
    </source>
</evidence>
<keyword evidence="1" id="KW-0812">Transmembrane</keyword>
<comment type="caution">
    <text evidence="2">The sequence shown here is derived from an EMBL/GenBank/DDBJ whole genome shotgun (WGS) entry which is preliminary data.</text>
</comment>
<evidence type="ECO:0000313" key="2">
    <source>
        <dbReference type="EMBL" id="MDQ0275098.1"/>
    </source>
</evidence>
<organism evidence="2 3">
    <name type="scientific">Peptoniphilus koenoeneniae</name>
    <dbReference type="NCBI Taxonomy" id="507751"/>
    <lineage>
        <taxon>Bacteria</taxon>
        <taxon>Bacillati</taxon>
        <taxon>Bacillota</taxon>
        <taxon>Tissierellia</taxon>
        <taxon>Tissierellales</taxon>
        <taxon>Peptoniphilaceae</taxon>
        <taxon>Peptoniphilus</taxon>
    </lineage>
</organism>
<name>A0ABU0AUZ0_9FIRM</name>
<feature type="transmembrane region" description="Helical" evidence="1">
    <location>
        <begin position="58"/>
        <end position="79"/>
    </location>
</feature>
<proteinExistence type="predicted"/>
<keyword evidence="1" id="KW-0472">Membrane</keyword>
<keyword evidence="1" id="KW-1133">Transmembrane helix</keyword>
<dbReference type="Proteomes" id="UP001236559">
    <property type="component" value="Unassembled WGS sequence"/>
</dbReference>